<dbReference type="InterPro" id="IPR007627">
    <property type="entry name" value="RNA_pol_sigma70_r2"/>
</dbReference>
<gene>
    <name evidence="10" type="ORF">CP980_32540</name>
</gene>
<dbReference type="Pfam" id="PF04542">
    <property type="entry name" value="Sigma70_r2"/>
    <property type="match status" value="1"/>
</dbReference>
<evidence type="ECO:0000256" key="1">
    <source>
        <dbReference type="ARBA" id="ARBA00010641"/>
    </source>
</evidence>
<dbReference type="SUPFAM" id="SSF88659">
    <property type="entry name" value="Sigma3 and sigma4 domains of RNA polymerase sigma factors"/>
    <property type="match status" value="1"/>
</dbReference>
<dbReference type="GO" id="GO:0003677">
    <property type="term" value="F:DNA binding"/>
    <property type="evidence" value="ECO:0007669"/>
    <property type="project" value="UniProtKB-KW"/>
</dbReference>
<organism evidence="10 11">
    <name type="scientific">Streptomyces vinaceus</name>
    <dbReference type="NCBI Taxonomy" id="1960"/>
    <lineage>
        <taxon>Bacteria</taxon>
        <taxon>Bacillati</taxon>
        <taxon>Actinomycetota</taxon>
        <taxon>Actinomycetes</taxon>
        <taxon>Kitasatosporales</taxon>
        <taxon>Streptomycetaceae</taxon>
        <taxon>Streptomyces</taxon>
    </lineage>
</organism>
<dbReference type="Gene3D" id="1.10.10.10">
    <property type="entry name" value="Winged helix-like DNA-binding domain superfamily/Winged helix DNA-binding domain"/>
    <property type="match status" value="1"/>
</dbReference>
<evidence type="ECO:0000259" key="9">
    <source>
        <dbReference type="Pfam" id="PF14200"/>
    </source>
</evidence>
<proteinExistence type="inferred from homology"/>
<dbReference type="NCBIfam" id="TIGR02937">
    <property type="entry name" value="sigma70-ECF"/>
    <property type="match status" value="1"/>
</dbReference>
<dbReference type="SUPFAM" id="SSF88946">
    <property type="entry name" value="Sigma2 domain of RNA polymerase sigma factors"/>
    <property type="match status" value="1"/>
</dbReference>
<feature type="region of interest" description="Disordered" evidence="6">
    <location>
        <begin position="1"/>
        <end position="29"/>
    </location>
</feature>
<evidence type="ECO:0000256" key="3">
    <source>
        <dbReference type="ARBA" id="ARBA00023082"/>
    </source>
</evidence>
<dbReference type="GO" id="GO:0006352">
    <property type="term" value="P:DNA-templated transcription initiation"/>
    <property type="evidence" value="ECO:0007669"/>
    <property type="project" value="InterPro"/>
</dbReference>
<reference evidence="10 11" key="1">
    <citation type="submission" date="2017-09" db="EMBL/GenBank/DDBJ databases">
        <authorList>
            <person name="Lee N."/>
            <person name="Cho B.-K."/>
        </authorList>
    </citation>
    <scope>NUCLEOTIDE SEQUENCE [LARGE SCALE GENOMIC DNA]</scope>
    <source>
        <strain evidence="10 11">ATCC 27476</strain>
    </source>
</reference>
<dbReference type="Proteomes" id="UP000325563">
    <property type="component" value="Chromosome"/>
</dbReference>
<dbReference type="InterPro" id="IPR000772">
    <property type="entry name" value="Ricin_B_lectin"/>
</dbReference>
<comment type="similarity">
    <text evidence="1">Belongs to the sigma-70 factor family. ECF subfamily.</text>
</comment>
<name>A0A5J6JNW8_STRVI</name>
<dbReference type="Gene3D" id="1.10.1740.10">
    <property type="match status" value="1"/>
</dbReference>
<dbReference type="PROSITE" id="PS50231">
    <property type="entry name" value="RICIN_B_LECTIN"/>
    <property type="match status" value="1"/>
</dbReference>
<keyword evidence="5" id="KW-0804">Transcription</keyword>
<feature type="region of interest" description="Disordered" evidence="6">
    <location>
        <begin position="385"/>
        <end position="407"/>
    </location>
</feature>
<evidence type="ECO:0000256" key="5">
    <source>
        <dbReference type="ARBA" id="ARBA00023163"/>
    </source>
</evidence>
<evidence type="ECO:0000256" key="2">
    <source>
        <dbReference type="ARBA" id="ARBA00023015"/>
    </source>
</evidence>
<feature type="compositionally biased region" description="Low complexity" evidence="6">
    <location>
        <begin position="424"/>
        <end position="438"/>
    </location>
</feature>
<evidence type="ECO:0000259" key="7">
    <source>
        <dbReference type="Pfam" id="PF04542"/>
    </source>
</evidence>
<dbReference type="InterPro" id="IPR039425">
    <property type="entry name" value="RNA_pol_sigma-70-like"/>
</dbReference>
<dbReference type="PANTHER" id="PTHR43133">
    <property type="entry name" value="RNA POLYMERASE ECF-TYPE SIGMA FACTO"/>
    <property type="match status" value="1"/>
</dbReference>
<dbReference type="InterPro" id="IPR013324">
    <property type="entry name" value="RNA_pol_sigma_r3/r4-like"/>
</dbReference>
<evidence type="ECO:0000313" key="11">
    <source>
        <dbReference type="Proteomes" id="UP000325563"/>
    </source>
</evidence>
<dbReference type="EMBL" id="CP023692">
    <property type="protein sequence ID" value="QEV49178.1"/>
    <property type="molecule type" value="Genomic_DNA"/>
</dbReference>
<dbReference type="InterPro" id="IPR013249">
    <property type="entry name" value="RNA_pol_sigma70_r4_t2"/>
</dbReference>
<keyword evidence="11" id="KW-1185">Reference proteome</keyword>
<evidence type="ECO:0000256" key="4">
    <source>
        <dbReference type="ARBA" id="ARBA00023125"/>
    </source>
</evidence>
<feature type="domain" description="RNA polymerase sigma-70 region 2" evidence="7">
    <location>
        <begin position="95"/>
        <end position="162"/>
    </location>
</feature>
<evidence type="ECO:0000259" key="8">
    <source>
        <dbReference type="Pfam" id="PF08281"/>
    </source>
</evidence>
<feature type="domain" description="RNA polymerase sigma factor 70 region 4 type 2" evidence="8">
    <location>
        <begin position="195"/>
        <end position="243"/>
    </location>
</feature>
<dbReference type="CDD" id="cd00161">
    <property type="entry name" value="beta-trefoil_Ricin-like"/>
    <property type="match status" value="1"/>
</dbReference>
<dbReference type="Pfam" id="PF14200">
    <property type="entry name" value="RicinB_lectin_2"/>
    <property type="match status" value="1"/>
</dbReference>
<feature type="domain" description="Ricin B lectin" evidence="9">
    <location>
        <begin position="447"/>
        <end position="509"/>
    </location>
</feature>
<dbReference type="Gene3D" id="2.80.10.50">
    <property type="match status" value="1"/>
</dbReference>
<dbReference type="InterPro" id="IPR036388">
    <property type="entry name" value="WH-like_DNA-bd_sf"/>
</dbReference>
<dbReference type="GO" id="GO:0016987">
    <property type="term" value="F:sigma factor activity"/>
    <property type="evidence" value="ECO:0007669"/>
    <property type="project" value="UniProtKB-KW"/>
</dbReference>
<dbReference type="InterPro" id="IPR013325">
    <property type="entry name" value="RNA_pol_sigma_r2"/>
</dbReference>
<evidence type="ECO:0000313" key="10">
    <source>
        <dbReference type="EMBL" id="QEV49178.1"/>
    </source>
</evidence>
<dbReference type="InterPro" id="IPR035992">
    <property type="entry name" value="Ricin_B-like_lectins"/>
</dbReference>
<evidence type="ECO:0000256" key="6">
    <source>
        <dbReference type="SAM" id="MobiDB-lite"/>
    </source>
</evidence>
<keyword evidence="2" id="KW-0805">Transcription regulation</keyword>
<dbReference type="KEGG" id="svn:CP980_32540"/>
<dbReference type="Pfam" id="PF08281">
    <property type="entry name" value="Sigma70_r4_2"/>
    <property type="match status" value="1"/>
</dbReference>
<keyword evidence="3" id="KW-0731">Sigma factor</keyword>
<dbReference type="AlphaFoldDB" id="A0A5J6JNW8"/>
<protein>
    <submittedName>
        <fullName evidence="10">Sigma-70 family RNA polymerase sigma factor</fullName>
    </submittedName>
</protein>
<dbReference type="PANTHER" id="PTHR43133:SF8">
    <property type="entry name" value="RNA POLYMERASE SIGMA FACTOR HI_1459-RELATED"/>
    <property type="match status" value="1"/>
</dbReference>
<dbReference type="InterPro" id="IPR014284">
    <property type="entry name" value="RNA_pol_sigma-70_dom"/>
</dbReference>
<accession>A0A5J6JNW8</accession>
<dbReference type="SUPFAM" id="SSF50370">
    <property type="entry name" value="Ricin B-like lectins"/>
    <property type="match status" value="1"/>
</dbReference>
<keyword evidence="4" id="KW-0238">DNA-binding</keyword>
<feature type="region of interest" description="Disordered" evidence="6">
    <location>
        <begin position="424"/>
        <end position="443"/>
    </location>
</feature>
<sequence length="594" mass="62642">MRQAGQSPRARLPTDPRSVHTCANSGRAQRRTPLPTCLAFATPAISKSTGARLSTSGTARRQDLHDLSDAELCALLRERDPASGADVGDVMGEVFARHHDSVLAYARTCSRDPATAGDLAAEAFARTYRAVAWGAGPEYAWRAYLLTCVRRVAVEWARRGARTQLSDDFDTWAAGLSDDQDVEGAALAAEEGSLVLRAFRSLPERWQAVLWHAVVESEPAAETARRLGISAGGVGSLAARAREGLREAYLRAHLDESASDECRHYGGLLAAALRRPGKRITRDLSRHLRACGECGRAERDLRAVNNRLGALLPAGILLWHPASSVLSAGAHGAHHLAAGKVVGLKLAAARFGAPKWTAAAAVAGTTLTAFALLPAEERIEQAAPVPMVASPKPSEEPDPYPLPDATESAPPIVSIGLPVSGVAAPSTPATPAPSSAAPSPTPAPTGLRLVNTASGLCVGFAGSGSEGPLRLQACTGEASQGWQRLPAGRNTYQFRNTGTGTCLDGTGAGGNVVDVTLRACRSGPGRETQLWKSEQAGRSGAFRLWFVPPVSRSDYADHLLGPRNWPKSDPPRQGSALVQLPDYYNSANFLFTLG</sequence>